<feature type="chain" id="PRO_5037993366" evidence="1">
    <location>
        <begin position="23"/>
        <end position="141"/>
    </location>
</feature>
<protein>
    <submittedName>
        <fullName evidence="2">Nuclear transport factor 2 family protein</fullName>
    </submittedName>
</protein>
<dbReference type="Gene3D" id="3.10.450.50">
    <property type="match status" value="1"/>
</dbReference>
<evidence type="ECO:0000313" key="2">
    <source>
        <dbReference type="EMBL" id="MBE9662600.1"/>
    </source>
</evidence>
<dbReference type="Proteomes" id="UP000622475">
    <property type="component" value="Unassembled WGS sequence"/>
</dbReference>
<organism evidence="2 3">
    <name type="scientific">Mucilaginibacter myungsuensis</name>
    <dbReference type="NCBI Taxonomy" id="649104"/>
    <lineage>
        <taxon>Bacteria</taxon>
        <taxon>Pseudomonadati</taxon>
        <taxon>Bacteroidota</taxon>
        <taxon>Sphingobacteriia</taxon>
        <taxon>Sphingobacteriales</taxon>
        <taxon>Sphingobacteriaceae</taxon>
        <taxon>Mucilaginibacter</taxon>
    </lineage>
</organism>
<gene>
    <name evidence="2" type="ORF">IRJ16_11965</name>
</gene>
<dbReference type="SUPFAM" id="SSF54427">
    <property type="entry name" value="NTF2-like"/>
    <property type="match status" value="1"/>
</dbReference>
<keyword evidence="3" id="KW-1185">Reference proteome</keyword>
<feature type="signal peptide" evidence="1">
    <location>
        <begin position="1"/>
        <end position="22"/>
    </location>
</feature>
<evidence type="ECO:0000256" key="1">
    <source>
        <dbReference type="SAM" id="SignalP"/>
    </source>
</evidence>
<reference evidence="2" key="1">
    <citation type="submission" date="2020-10" db="EMBL/GenBank/DDBJ databases">
        <title>Mucilaginibacter mali sp. nov., isolated from rhizosphere soil of apple orchard.</title>
        <authorList>
            <person name="Lee J.-S."/>
            <person name="Kim H.S."/>
            <person name="Kim J.-S."/>
        </authorList>
    </citation>
    <scope>NUCLEOTIDE SEQUENCE</scope>
    <source>
        <strain evidence="2">KCTC 22746</strain>
    </source>
</reference>
<keyword evidence="1" id="KW-0732">Signal</keyword>
<dbReference type="RefSeq" id="WP_194111815.1">
    <property type="nucleotide sequence ID" value="NZ_JADFFL010000004.1"/>
</dbReference>
<evidence type="ECO:0000313" key="3">
    <source>
        <dbReference type="Proteomes" id="UP000622475"/>
    </source>
</evidence>
<dbReference type="InterPro" id="IPR032710">
    <property type="entry name" value="NTF2-like_dom_sf"/>
</dbReference>
<dbReference type="Pfam" id="PF12893">
    <property type="entry name" value="Lumazine_bd_2"/>
    <property type="match status" value="1"/>
</dbReference>
<name>A0A929PXP0_9SPHI</name>
<dbReference type="AlphaFoldDB" id="A0A929PXP0"/>
<comment type="caution">
    <text evidence="2">The sequence shown here is derived from an EMBL/GenBank/DDBJ whole genome shotgun (WGS) entry which is preliminary data.</text>
</comment>
<dbReference type="EMBL" id="JADFFL010000004">
    <property type="protein sequence ID" value="MBE9662600.1"/>
    <property type="molecule type" value="Genomic_DNA"/>
</dbReference>
<sequence>MKTLKTIALGLALLTTVFTANAADKPIERLTKHYAINTYIDAMSRGRLQGFNEVLDPTATFSMLRGTQVCSYNKKDMLKFMKDNQNVEQACTVSTSEVESNDNITVVKVDMKFNGFIRSNYVTVANTGDGWKITNVHSVFK</sequence>
<proteinExistence type="predicted"/>
<dbReference type="InterPro" id="IPR039437">
    <property type="entry name" value="FrzH/put_lumazine-bd"/>
</dbReference>
<accession>A0A929PXP0</accession>